<sequence>MRLLPALLRRRALRHYALLDEQGCCRMLFSSAARPQGPRWVEVVEVRLGWIGRQLPADATRAA</sequence>
<evidence type="ECO:0000313" key="1">
    <source>
        <dbReference type="EMBL" id="PNG09421.1"/>
    </source>
</evidence>
<protein>
    <submittedName>
        <fullName evidence="1">Uncharacterized protein</fullName>
    </submittedName>
</protein>
<comment type="caution">
    <text evidence="1">The sequence shown here is derived from an EMBL/GenBank/DDBJ whole genome shotgun (WGS) entry which is preliminary data.</text>
</comment>
<evidence type="ECO:0000313" key="2">
    <source>
        <dbReference type="Proteomes" id="UP000236023"/>
    </source>
</evidence>
<dbReference type="EMBL" id="POUT01000006">
    <property type="protein sequence ID" value="PNG09421.1"/>
    <property type="molecule type" value="Genomic_DNA"/>
</dbReference>
<organism evidence="1 2">
    <name type="scientific">Stutzerimonas stutzeri</name>
    <name type="common">Pseudomonas stutzeri</name>
    <dbReference type="NCBI Taxonomy" id="316"/>
    <lineage>
        <taxon>Bacteria</taxon>
        <taxon>Pseudomonadati</taxon>
        <taxon>Pseudomonadota</taxon>
        <taxon>Gammaproteobacteria</taxon>
        <taxon>Pseudomonadales</taxon>
        <taxon>Pseudomonadaceae</taxon>
        <taxon>Stutzerimonas</taxon>
    </lineage>
</organism>
<proteinExistence type="predicted"/>
<accession>A0A2N8T3U2</accession>
<dbReference type="AlphaFoldDB" id="A0A2N8T3U2"/>
<dbReference type="RefSeq" id="WP_037039012.1">
    <property type="nucleotide sequence ID" value="NZ_JAMOHU010000051.1"/>
</dbReference>
<gene>
    <name evidence="1" type="ORF">CXK94_12900</name>
</gene>
<name>A0A2N8T3U2_STUST</name>
<dbReference type="Proteomes" id="UP000236023">
    <property type="component" value="Unassembled WGS sequence"/>
</dbReference>
<reference evidence="1 2" key="1">
    <citation type="submission" date="2018-01" db="EMBL/GenBank/DDBJ databases">
        <title>Denitrification phenotypes of diverse strains of Pseudomonas stutzeri.</title>
        <authorList>
            <person name="Milligan D.A."/>
            <person name="Bergaust L."/>
            <person name="Bakken L.R."/>
            <person name="Frostegard A."/>
        </authorList>
    </citation>
    <scope>NUCLEOTIDE SEQUENCE [LARGE SCALE GENOMIC DNA]</scope>
    <source>
        <strain evidence="1 2">24a75</strain>
    </source>
</reference>